<gene>
    <name evidence="2" type="ORF">ETQ85_00490</name>
</gene>
<comment type="caution">
    <text evidence="2">The sequence shown here is derived from an EMBL/GenBank/DDBJ whole genome shotgun (WGS) entry which is preliminary data.</text>
</comment>
<dbReference type="OrthoDB" id="8777496at2"/>
<dbReference type="Pfam" id="PF01381">
    <property type="entry name" value="HTH_3"/>
    <property type="match status" value="1"/>
</dbReference>
<dbReference type="InterPro" id="IPR021096">
    <property type="entry name" value="Vibrio_phage_VSK_Orf152"/>
</dbReference>
<dbReference type="RefSeq" id="WP_148577164.1">
    <property type="nucleotide sequence ID" value="NZ_SDKK01000001.1"/>
</dbReference>
<dbReference type="SUPFAM" id="SSF47413">
    <property type="entry name" value="lambda repressor-like DNA-binding domains"/>
    <property type="match status" value="1"/>
</dbReference>
<proteinExistence type="predicted"/>
<dbReference type="InterPro" id="IPR010982">
    <property type="entry name" value="Lambda_DNA-bd_dom_sf"/>
</dbReference>
<accession>A0A6C2D854</accession>
<dbReference type="CDD" id="cd00093">
    <property type="entry name" value="HTH_XRE"/>
    <property type="match status" value="1"/>
</dbReference>
<dbReference type="Pfam" id="PF12472">
    <property type="entry name" value="DUF3693"/>
    <property type="match status" value="1"/>
</dbReference>
<dbReference type="Proteomes" id="UP000389128">
    <property type="component" value="Unassembled WGS sequence"/>
</dbReference>
<keyword evidence="3" id="KW-1185">Reference proteome</keyword>
<dbReference type="AlphaFoldDB" id="A0A6C2D854"/>
<evidence type="ECO:0000313" key="2">
    <source>
        <dbReference type="EMBL" id="TYC62074.1"/>
    </source>
</evidence>
<dbReference type="EMBL" id="SDKK01000001">
    <property type="protein sequence ID" value="TYC62074.1"/>
    <property type="molecule type" value="Genomic_DNA"/>
</dbReference>
<evidence type="ECO:0000259" key="1">
    <source>
        <dbReference type="PROSITE" id="PS50943"/>
    </source>
</evidence>
<dbReference type="PROSITE" id="PS50943">
    <property type="entry name" value="HTH_CROC1"/>
    <property type="match status" value="1"/>
</dbReference>
<dbReference type="Gene3D" id="1.10.260.40">
    <property type="entry name" value="lambda repressor-like DNA-binding domains"/>
    <property type="match status" value="1"/>
</dbReference>
<protein>
    <submittedName>
        <fullName evidence="2">Helix-turn-helix domain-containing protein</fullName>
    </submittedName>
</protein>
<sequence length="140" mass="15566">MDAGEKWQVIVLPMYAFGVQAMYARSLHFVNNERTKYDFAPSRTNSDPMKAIGQYLDDAVRRGAAKNDSDVARLLGVTRAAVSDWRNLRRTPDDDQAVNLAKLLGIEPGELLAECGAARARNPETRAAWERVAAKMAQQD</sequence>
<evidence type="ECO:0000313" key="3">
    <source>
        <dbReference type="Proteomes" id="UP000389128"/>
    </source>
</evidence>
<name>A0A6C2D854_9RHOO</name>
<feature type="domain" description="HTH cro/C1-type" evidence="1">
    <location>
        <begin position="69"/>
        <end position="111"/>
    </location>
</feature>
<organism evidence="2 3">
    <name type="scientific">Zoogloea oleivorans</name>
    <dbReference type="NCBI Taxonomy" id="1552750"/>
    <lineage>
        <taxon>Bacteria</taxon>
        <taxon>Pseudomonadati</taxon>
        <taxon>Pseudomonadota</taxon>
        <taxon>Betaproteobacteria</taxon>
        <taxon>Rhodocyclales</taxon>
        <taxon>Zoogloeaceae</taxon>
        <taxon>Zoogloea</taxon>
    </lineage>
</organism>
<reference evidence="2 3" key="1">
    <citation type="submission" date="2019-01" db="EMBL/GenBank/DDBJ databases">
        <title>Zoogloea oleivorans genome sequencing and assembly.</title>
        <authorList>
            <person name="Tancsics A."/>
            <person name="Farkas M."/>
            <person name="Kriszt B."/>
            <person name="Maroti G."/>
            <person name="Horvath B."/>
        </authorList>
    </citation>
    <scope>NUCLEOTIDE SEQUENCE [LARGE SCALE GENOMIC DNA]</scope>
    <source>
        <strain evidence="2 3">Buc</strain>
    </source>
</reference>
<dbReference type="InterPro" id="IPR001387">
    <property type="entry name" value="Cro/C1-type_HTH"/>
</dbReference>
<dbReference type="GO" id="GO:0003677">
    <property type="term" value="F:DNA binding"/>
    <property type="evidence" value="ECO:0007669"/>
    <property type="project" value="InterPro"/>
</dbReference>